<comment type="caution">
    <text evidence="2">The sequence shown here is derived from an EMBL/GenBank/DDBJ whole genome shotgun (WGS) entry which is preliminary data.</text>
</comment>
<dbReference type="PANTHER" id="PTHR30595:SF6">
    <property type="entry name" value="SCHLAFEN ALBA-2 DOMAIN-CONTAINING PROTEIN"/>
    <property type="match status" value="1"/>
</dbReference>
<dbReference type="Gene3D" id="3.30.565.60">
    <property type="match status" value="1"/>
</dbReference>
<dbReference type="RefSeq" id="WP_006862927.1">
    <property type="nucleotide sequence ID" value="NZ_ACCL02000015.1"/>
</dbReference>
<dbReference type="PANTHER" id="PTHR30595">
    <property type="entry name" value="GLPR-RELATED TRANSCRIPTIONAL REPRESSOR"/>
    <property type="match status" value="1"/>
</dbReference>
<dbReference type="AlphaFoldDB" id="C6LHM9"/>
<organism evidence="2 3">
    <name type="scientific">Marvinbryantia formatexigens DSM 14469</name>
    <dbReference type="NCBI Taxonomy" id="478749"/>
    <lineage>
        <taxon>Bacteria</taxon>
        <taxon>Bacillati</taxon>
        <taxon>Bacillota</taxon>
        <taxon>Clostridia</taxon>
        <taxon>Lachnospirales</taxon>
        <taxon>Lachnospiraceae</taxon>
        <taxon>Marvinbryantia</taxon>
    </lineage>
</organism>
<gene>
    <name evidence="2" type="ORF">BRYFOR_08141</name>
</gene>
<accession>C6LHM9</accession>
<feature type="compositionally biased region" description="Basic and acidic residues" evidence="1">
    <location>
        <begin position="298"/>
        <end position="316"/>
    </location>
</feature>
<dbReference type="InterPro" id="IPR038475">
    <property type="entry name" value="RecG_C_sf"/>
</dbReference>
<dbReference type="STRING" id="168384.SAMN05660368_02496"/>
<dbReference type="Pfam" id="PF13749">
    <property type="entry name" value="HATPase_c_4"/>
    <property type="match status" value="1"/>
</dbReference>
<proteinExistence type="predicted"/>
<feature type="region of interest" description="Disordered" evidence="1">
    <location>
        <begin position="296"/>
        <end position="316"/>
    </location>
</feature>
<sequence length="378" mass="43140">MFKGSFKRNNEGDYHCTEAEVKAMLRDQTRLTSDMKVLLNLELSDFDQESVKSYRVWFATRHPDHAWTKLPDGEFLEMIGAASDDCKDRALHPTCAGLLMFGKEYKITREYPAYFLDYRDHADPSVRWTDRIQSQSPDWSGNVFDFFTQVSRKLLRLLKVPFKLVDMVRVDETPMHDAVREALVNCLVNADYFLTRGVVIDSYADKIIIKNPGTSIVGKRQMLRGGDSEPRNANIMKMFNLIGYGEHAGSGVPDIFSVWEDAGYIEPTIEEYFGEDGPSKTVVTLPLVEKGSVLLGEESEKRPEKGPETTKKESEIKRRTAAVYELIANDPSFSRAEISRRLQLSDKQAKLAIEILKERGRIHREGSARKEKWIITGE</sequence>
<dbReference type="eggNOG" id="COG2865">
    <property type="taxonomic scope" value="Bacteria"/>
</dbReference>
<evidence type="ECO:0000313" key="3">
    <source>
        <dbReference type="Proteomes" id="UP000005561"/>
    </source>
</evidence>
<name>C6LHM9_9FIRM</name>
<protein>
    <submittedName>
        <fullName evidence="2">Uncharacterized protein</fullName>
    </submittedName>
</protein>
<dbReference type="OrthoDB" id="9768354at2"/>
<evidence type="ECO:0000313" key="2">
    <source>
        <dbReference type="EMBL" id="EET59769.1"/>
    </source>
</evidence>
<dbReference type="EMBL" id="ACCL02000015">
    <property type="protein sequence ID" value="EET59769.1"/>
    <property type="molecule type" value="Genomic_DNA"/>
</dbReference>
<dbReference type="Proteomes" id="UP000005561">
    <property type="component" value="Unassembled WGS sequence"/>
</dbReference>
<keyword evidence="3" id="KW-1185">Reference proteome</keyword>
<reference evidence="2" key="1">
    <citation type="submission" date="2009-07" db="EMBL/GenBank/DDBJ databases">
        <authorList>
            <person name="Weinstock G."/>
            <person name="Sodergren E."/>
            <person name="Clifton S."/>
            <person name="Fulton L."/>
            <person name="Fulton B."/>
            <person name="Courtney L."/>
            <person name="Fronick C."/>
            <person name="Harrison M."/>
            <person name="Strong C."/>
            <person name="Farmer C."/>
            <person name="Delahaunty K."/>
            <person name="Markovic C."/>
            <person name="Hall O."/>
            <person name="Minx P."/>
            <person name="Tomlinson C."/>
            <person name="Mitreva M."/>
            <person name="Nelson J."/>
            <person name="Hou S."/>
            <person name="Wollam A."/>
            <person name="Pepin K.H."/>
            <person name="Johnson M."/>
            <person name="Bhonagiri V."/>
            <person name="Nash W.E."/>
            <person name="Warren W."/>
            <person name="Chinwalla A."/>
            <person name="Mardis E.R."/>
            <person name="Wilson R.K."/>
        </authorList>
    </citation>
    <scope>NUCLEOTIDE SEQUENCE [LARGE SCALE GENOMIC DNA]</scope>
    <source>
        <strain evidence="2">DSM 14469</strain>
    </source>
</reference>
<evidence type="ECO:0000256" key="1">
    <source>
        <dbReference type="SAM" id="MobiDB-lite"/>
    </source>
</evidence>